<reference evidence="6 7" key="1">
    <citation type="submission" date="2017-06" db="EMBL/GenBank/DDBJ databases">
        <authorList>
            <consortium name="Pathogen Informatics"/>
        </authorList>
    </citation>
    <scope>NUCLEOTIDE SEQUENCE [LARGE SCALE GENOMIC DNA]</scope>
    <source>
        <strain evidence="6 7">NCTC12148</strain>
    </source>
</reference>
<organism evidence="6 7">
    <name type="scientific">Serratia ficaria</name>
    <dbReference type="NCBI Taxonomy" id="61651"/>
    <lineage>
        <taxon>Bacteria</taxon>
        <taxon>Pseudomonadati</taxon>
        <taxon>Pseudomonadota</taxon>
        <taxon>Gammaproteobacteria</taxon>
        <taxon>Enterobacterales</taxon>
        <taxon>Yersiniaceae</taxon>
        <taxon>Serratia</taxon>
    </lineage>
</organism>
<evidence type="ECO:0000313" key="7">
    <source>
        <dbReference type="Proteomes" id="UP000215134"/>
    </source>
</evidence>
<keyword evidence="4" id="KW-0175">Coiled coil</keyword>
<dbReference type="GO" id="GO:0003700">
    <property type="term" value="F:DNA-binding transcription factor activity"/>
    <property type="evidence" value="ECO:0007669"/>
    <property type="project" value="InterPro"/>
</dbReference>
<dbReference type="Proteomes" id="UP000215134">
    <property type="component" value="Chromosome 1"/>
</dbReference>
<dbReference type="GO" id="GO:0003677">
    <property type="term" value="F:DNA binding"/>
    <property type="evidence" value="ECO:0007669"/>
    <property type="project" value="UniProtKB-KW"/>
</dbReference>
<evidence type="ECO:0000256" key="1">
    <source>
        <dbReference type="ARBA" id="ARBA00023015"/>
    </source>
</evidence>
<keyword evidence="1" id="KW-0805">Transcription regulation</keyword>
<dbReference type="SMART" id="SM00422">
    <property type="entry name" value="HTH_MERR"/>
    <property type="match status" value="1"/>
</dbReference>
<keyword evidence="7" id="KW-1185">Reference proteome</keyword>
<dbReference type="InterPro" id="IPR000551">
    <property type="entry name" value="MerR-type_HTH_dom"/>
</dbReference>
<evidence type="ECO:0000256" key="2">
    <source>
        <dbReference type="ARBA" id="ARBA00023125"/>
    </source>
</evidence>
<dbReference type="RefSeq" id="WP_095098112.1">
    <property type="nucleotide sequence ID" value="NZ_CAMIQD010000001.1"/>
</dbReference>
<keyword evidence="2" id="KW-0238">DNA-binding</keyword>
<evidence type="ECO:0000313" key="6">
    <source>
        <dbReference type="EMBL" id="SNW02954.1"/>
    </source>
</evidence>
<dbReference type="PANTHER" id="PTHR30204">
    <property type="entry name" value="REDOX-CYCLING DRUG-SENSING TRANSCRIPTIONAL ACTIVATOR SOXR"/>
    <property type="match status" value="1"/>
</dbReference>
<dbReference type="AlphaFoldDB" id="A0A240C4P8"/>
<dbReference type="InterPro" id="IPR047057">
    <property type="entry name" value="MerR_fam"/>
</dbReference>
<evidence type="ECO:0000256" key="3">
    <source>
        <dbReference type="ARBA" id="ARBA00023163"/>
    </source>
</evidence>
<gene>
    <name evidence="6" type="primary">cueR_3</name>
    <name evidence="6" type="ORF">SAMEA4384070_03049</name>
</gene>
<accession>A0A240C4P8</accession>
<dbReference type="PROSITE" id="PS50937">
    <property type="entry name" value="HTH_MERR_2"/>
    <property type="match status" value="1"/>
</dbReference>
<proteinExistence type="predicted"/>
<dbReference type="Pfam" id="PF13411">
    <property type="entry name" value="MerR_1"/>
    <property type="match status" value="1"/>
</dbReference>
<evidence type="ECO:0000259" key="5">
    <source>
        <dbReference type="PROSITE" id="PS50937"/>
    </source>
</evidence>
<protein>
    <submittedName>
        <fullName evidence="6">Copper export regulator</fullName>
    </submittedName>
</protein>
<dbReference type="PROSITE" id="PS00552">
    <property type="entry name" value="HTH_MERR_1"/>
    <property type="match status" value="1"/>
</dbReference>
<dbReference type="PRINTS" id="PR00040">
    <property type="entry name" value="HTHMERR"/>
</dbReference>
<dbReference type="OrthoDB" id="9808480at2"/>
<keyword evidence="3" id="KW-0804">Transcription</keyword>
<dbReference type="InterPro" id="IPR009061">
    <property type="entry name" value="DNA-bd_dom_put_sf"/>
</dbReference>
<feature type="domain" description="HTH merR-type" evidence="5">
    <location>
        <begin position="1"/>
        <end position="69"/>
    </location>
</feature>
<dbReference type="Gene3D" id="1.10.1660.10">
    <property type="match status" value="1"/>
</dbReference>
<dbReference type="EMBL" id="LT906479">
    <property type="protein sequence ID" value="SNW02954.1"/>
    <property type="molecule type" value="Genomic_DNA"/>
</dbReference>
<evidence type="ECO:0000256" key="4">
    <source>
        <dbReference type="SAM" id="Coils"/>
    </source>
</evidence>
<sequence length="147" mass="16220">MKIGDVAKATGLAPSRIRFYEAEGLISPPPRQGNGYRNYSPDVAGVLKIIDNAQRAGFSLEQIRQFLPHAQENWDHEGLMQSLQTRVAEIERLQNQLQESKEGLMTMIANIANRPEGISCGDNMQRLIGLLRDPQLLSPSTNPAPAA</sequence>
<dbReference type="SUPFAM" id="SSF46955">
    <property type="entry name" value="Putative DNA-binding domain"/>
    <property type="match status" value="1"/>
</dbReference>
<dbReference type="KEGG" id="sfj:SAMEA4384070_3049"/>
<dbReference type="GeneID" id="75028197"/>
<dbReference type="PANTHER" id="PTHR30204:SF94">
    <property type="entry name" value="HEAVY METAL-DEPENDENT TRANSCRIPTIONAL REGULATOR HI_0293-RELATED"/>
    <property type="match status" value="1"/>
</dbReference>
<name>A0A240C4P8_SERFI</name>
<feature type="coiled-coil region" evidence="4">
    <location>
        <begin position="80"/>
        <end position="110"/>
    </location>
</feature>